<protein>
    <submittedName>
        <fullName evidence="1">Uncharacterized protein</fullName>
    </submittedName>
</protein>
<evidence type="ECO:0000313" key="1">
    <source>
        <dbReference type="EMBL" id="VFJ57930.1"/>
    </source>
</evidence>
<dbReference type="EMBL" id="CAADEX010000069">
    <property type="protein sequence ID" value="VFJ57930.1"/>
    <property type="molecule type" value="Genomic_DNA"/>
</dbReference>
<proteinExistence type="predicted"/>
<accession>A0A450SVD1</accession>
<organism evidence="1">
    <name type="scientific">Candidatus Kentrum sp. DK</name>
    <dbReference type="NCBI Taxonomy" id="2126562"/>
    <lineage>
        <taxon>Bacteria</taxon>
        <taxon>Pseudomonadati</taxon>
        <taxon>Pseudomonadota</taxon>
        <taxon>Gammaproteobacteria</taxon>
        <taxon>Candidatus Kentrum</taxon>
    </lineage>
</organism>
<name>A0A450SVD1_9GAMM</name>
<gene>
    <name evidence="1" type="ORF">BECKDK2373B_GA0170837_10694</name>
</gene>
<dbReference type="AlphaFoldDB" id="A0A450SVD1"/>
<reference evidence="1" key="1">
    <citation type="submission" date="2019-02" db="EMBL/GenBank/DDBJ databases">
        <authorList>
            <person name="Gruber-Vodicka R. H."/>
            <person name="Seah K. B. B."/>
        </authorList>
    </citation>
    <scope>NUCLEOTIDE SEQUENCE</scope>
    <source>
        <strain evidence="1">BECK_DK47</strain>
    </source>
</reference>
<sequence length="101" mass="10796">MANLLDRAVIEARKLPGPAQNEIGLALLSLVHSVSENAGAVGFPADFSPEKDDREEQYDLEDVNMAIARGIVEAKAHQRGEIGLPNARETLEALIPHGGIS</sequence>